<dbReference type="RefSeq" id="WP_231056732.1">
    <property type="nucleotide sequence ID" value="NZ_JAJNOC010000001.1"/>
</dbReference>
<feature type="domain" description="Response regulatory" evidence="3">
    <location>
        <begin position="9"/>
        <end position="125"/>
    </location>
</feature>
<dbReference type="Gene3D" id="3.40.50.2300">
    <property type="match status" value="1"/>
</dbReference>
<feature type="modified residue" description="4-aspartylphosphate" evidence="2">
    <location>
        <position position="58"/>
    </location>
</feature>
<dbReference type="InterPro" id="IPR011006">
    <property type="entry name" value="CheY-like_superfamily"/>
</dbReference>
<name>A0ABS8Q113_9BURK</name>
<organism evidence="4 5">
    <name type="scientific">Massilia phyllostachyos</name>
    <dbReference type="NCBI Taxonomy" id="2898585"/>
    <lineage>
        <taxon>Bacteria</taxon>
        <taxon>Pseudomonadati</taxon>
        <taxon>Pseudomonadota</taxon>
        <taxon>Betaproteobacteria</taxon>
        <taxon>Burkholderiales</taxon>
        <taxon>Oxalobacteraceae</taxon>
        <taxon>Telluria group</taxon>
        <taxon>Massilia</taxon>
    </lineage>
</organism>
<evidence type="ECO:0000259" key="3">
    <source>
        <dbReference type="PROSITE" id="PS50110"/>
    </source>
</evidence>
<dbReference type="Proteomes" id="UP001179361">
    <property type="component" value="Unassembled WGS sequence"/>
</dbReference>
<dbReference type="PANTHER" id="PTHR44591:SF3">
    <property type="entry name" value="RESPONSE REGULATORY DOMAIN-CONTAINING PROTEIN"/>
    <property type="match status" value="1"/>
</dbReference>
<protein>
    <submittedName>
        <fullName evidence="4">Response regulator</fullName>
    </submittedName>
</protein>
<evidence type="ECO:0000256" key="2">
    <source>
        <dbReference type="PROSITE-ProRule" id="PRU00169"/>
    </source>
</evidence>
<evidence type="ECO:0000256" key="1">
    <source>
        <dbReference type="ARBA" id="ARBA00022553"/>
    </source>
</evidence>
<dbReference type="PROSITE" id="PS50110">
    <property type="entry name" value="RESPONSE_REGULATORY"/>
    <property type="match status" value="1"/>
</dbReference>
<evidence type="ECO:0000313" key="4">
    <source>
        <dbReference type="EMBL" id="MCD2515425.1"/>
    </source>
</evidence>
<keyword evidence="1 2" id="KW-0597">Phosphoprotein</keyword>
<comment type="caution">
    <text evidence="4">The sequence shown here is derived from an EMBL/GenBank/DDBJ whole genome shotgun (WGS) entry which is preliminary data.</text>
</comment>
<dbReference type="SMART" id="SM00448">
    <property type="entry name" value="REC"/>
    <property type="match status" value="1"/>
</dbReference>
<accession>A0ABS8Q113</accession>
<dbReference type="Pfam" id="PF00072">
    <property type="entry name" value="Response_reg"/>
    <property type="match status" value="1"/>
</dbReference>
<dbReference type="PANTHER" id="PTHR44591">
    <property type="entry name" value="STRESS RESPONSE REGULATOR PROTEIN 1"/>
    <property type="match status" value="1"/>
</dbReference>
<dbReference type="SUPFAM" id="SSF52172">
    <property type="entry name" value="CheY-like"/>
    <property type="match status" value="1"/>
</dbReference>
<dbReference type="InterPro" id="IPR050595">
    <property type="entry name" value="Bact_response_regulator"/>
</dbReference>
<proteinExistence type="predicted"/>
<gene>
    <name evidence="4" type="ORF">LQ564_03760</name>
</gene>
<keyword evidence="5" id="KW-1185">Reference proteome</keyword>
<dbReference type="InterPro" id="IPR001789">
    <property type="entry name" value="Sig_transdc_resp-reg_receiver"/>
</dbReference>
<dbReference type="EMBL" id="JAJNOC010000001">
    <property type="protein sequence ID" value="MCD2515425.1"/>
    <property type="molecule type" value="Genomic_DNA"/>
</dbReference>
<sequence length="137" mass="14972">MLSGRSHYRILIVDDNVDAGELLQMMMEMEGYEVHVACDGRAALIDARTFRPHIVLSDIVMPGMSGYELAAALRREGFGSETLIIAISGYAGNYPEAEKDASHFDAFLSKPVAYADICDRLASHVAHASLLQAQVSR</sequence>
<evidence type="ECO:0000313" key="5">
    <source>
        <dbReference type="Proteomes" id="UP001179361"/>
    </source>
</evidence>
<reference evidence="4" key="1">
    <citation type="submission" date="2021-11" db="EMBL/GenBank/DDBJ databases">
        <title>The complete genome of Massilia sp sp. G4R7.</title>
        <authorList>
            <person name="Liu L."/>
            <person name="Yue J."/>
            <person name="Yuan J."/>
            <person name="Yang F."/>
            <person name="Li L."/>
        </authorList>
    </citation>
    <scope>NUCLEOTIDE SEQUENCE</scope>
    <source>
        <strain evidence="4">G4R7</strain>
    </source>
</reference>